<gene>
    <name evidence="3" type="ORF">B5M42_24315</name>
</gene>
<evidence type="ECO:0000313" key="4">
    <source>
        <dbReference type="Proteomes" id="UP000298246"/>
    </source>
</evidence>
<dbReference type="PANTHER" id="PTHR41259:SF1">
    <property type="entry name" value="DOUBLE-STRAND BREAK REPAIR RAD50 ATPASE, PUTATIVE-RELATED"/>
    <property type="match status" value="1"/>
</dbReference>
<feature type="compositionally biased region" description="Low complexity" evidence="2">
    <location>
        <begin position="37"/>
        <end position="63"/>
    </location>
</feature>
<dbReference type="PANTHER" id="PTHR41259">
    <property type="entry name" value="DOUBLE-STRAND BREAK REPAIR RAD50 ATPASE, PUTATIVE-RELATED"/>
    <property type="match status" value="1"/>
</dbReference>
<feature type="coiled-coil region" evidence="1">
    <location>
        <begin position="244"/>
        <end position="356"/>
    </location>
</feature>
<protein>
    <submittedName>
        <fullName evidence="3">Uncharacterized protein</fullName>
    </submittedName>
</protein>
<feature type="coiled-coil region" evidence="1">
    <location>
        <begin position="403"/>
        <end position="437"/>
    </location>
</feature>
<feature type="region of interest" description="Disordered" evidence="2">
    <location>
        <begin position="21"/>
        <end position="66"/>
    </location>
</feature>
<evidence type="ECO:0000256" key="2">
    <source>
        <dbReference type="SAM" id="MobiDB-lite"/>
    </source>
</evidence>
<feature type="coiled-coil region" evidence="1">
    <location>
        <begin position="74"/>
        <end position="101"/>
    </location>
</feature>
<dbReference type="InterPro" id="IPR027417">
    <property type="entry name" value="P-loop_NTPase"/>
</dbReference>
<comment type="caution">
    <text evidence="3">The sequence shown here is derived from an EMBL/GenBank/DDBJ whole genome shotgun (WGS) entry which is preliminary data.</text>
</comment>
<name>A0A4Y8PQV1_9BACL</name>
<organism evidence="3 4">
    <name type="scientific">Paenibacillus athensensis</name>
    <dbReference type="NCBI Taxonomy" id="1967502"/>
    <lineage>
        <taxon>Bacteria</taxon>
        <taxon>Bacillati</taxon>
        <taxon>Bacillota</taxon>
        <taxon>Bacilli</taxon>
        <taxon>Bacillales</taxon>
        <taxon>Paenibacillaceae</taxon>
        <taxon>Paenibacillus</taxon>
    </lineage>
</organism>
<dbReference type="Proteomes" id="UP000298246">
    <property type="component" value="Unassembled WGS sequence"/>
</dbReference>
<proteinExistence type="predicted"/>
<evidence type="ECO:0000256" key="1">
    <source>
        <dbReference type="SAM" id="Coils"/>
    </source>
</evidence>
<accession>A0A4Y8PQV1</accession>
<dbReference type="Gene3D" id="3.40.50.300">
    <property type="entry name" value="P-loop containing nucleotide triphosphate hydrolases"/>
    <property type="match status" value="1"/>
</dbReference>
<sequence>MIVIAIILGAPGAGEARRARKAGVRFAGTPEPPPAPGTRAARAAARAPGAPLAAAPAGAPRGASPLVGGEAEEAARDEGAAARLEAQLAELEQSLQTKLERLLGGRSEAAAALGDAGAVLRSSAAGYDAAASRTNAPAGAAAFAPDRGPAAAGRMPASLLAELDSLLERLQLEVEHGRERRAELRAKRDKLREAQAIREAHRAQEAQLAAAGRRQELALAELHAGWQAWLGDHQLSRGLSPDAALETAQAAERAQEQLRQQRRLEARCARLGSDIAEYEDAVAAWLGEAARAEPAAALRRWKEQRQEAERIEEERRGLQQRLAELEQEREAADAHAARVQSRLEALLREASAASGEQLRHLHRRQEQRGKLLEDHKLLAEALESLVGAAALPELTELLESSGEDELEGSRRNLEQQLQQAAEEEDALREQAGRLLGEVEKLEQGRELADRLLQAEAQRTALSALVGKYAVASFATALIRKAQEVYERERQPGVLQRASGYFSAMTDGRFVRVKAPFGQQRLVAVRAGEEAVETEKLSRGTAEQLYLAMRLALAEEYAGKAVLPLVLDDILVNFDDGRMESCLRVLNDFSARHQVLLFTCHAHVREAVRKLCPGQGVIEL</sequence>
<keyword evidence="1" id="KW-0175">Coiled coil</keyword>
<dbReference type="AlphaFoldDB" id="A0A4Y8PQV1"/>
<reference evidence="3 4" key="1">
    <citation type="submission" date="2017-03" db="EMBL/GenBank/DDBJ databases">
        <title>Isolation of Levoglucosan Utilizing Bacteria.</title>
        <authorList>
            <person name="Arya A.S."/>
        </authorList>
    </citation>
    <scope>NUCLEOTIDE SEQUENCE [LARGE SCALE GENOMIC DNA]</scope>
    <source>
        <strain evidence="3 4">MEC069</strain>
    </source>
</reference>
<dbReference type="SUPFAM" id="SSF52540">
    <property type="entry name" value="P-loop containing nucleoside triphosphate hydrolases"/>
    <property type="match status" value="1"/>
</dbReference>
<feature type="coiled-coil region" evidence="1">
    <location>
        <begin position="160"/>
        <end position="204"/>
    </location>
</feature>
<dbReference type="EMBL" id="MYFO01000064">
    <property type="protein sequence ID" value="TFE82897.1"/>
    <property type="molecule type" value="Genomic_DNA"/>
</dbReference>
<evidence type="ECO:0000313" key="3">
    <source>
        <dbReference type="EMBL" id="TFE82897.1"/>
    </source>
</evidence>
<keyword evidence="4" id="KW-1185">Reference proteome</keyword>